<reference evidence="1 2" key="1">
    <citation type="submission" date="2023-03" db="EMBL/GenBank/DDBJ databases">
        <title>Complete genome sequence of Tepidibacter sp. SWIR-1, isolated from a deep-sea hydrothermal vent.</title>
        <authorList>
            <person name="Li X."/>
        </authorList>
    </citation>
    <scope>NUCLEOTIDE SEQUENCE [LARGE SCALE GENOMIC DNA]</scope>
    <source>
        <strain evidence="1 2">SWIR-1</strain>
    </source>
</reference>
<dbReference type="InterPro" id="IPR054648">
    <property type="entry name" value="TudS-rel"/>
</dbReference>
<evidence type="ECO:0000313" key="2">
    <source>
        <dbReference type="Proteomes" id="UP001222800"/>
    </source>
</evidence>
<proteinExistence type="predicted"/>
<name>A0ABY8E903_9FIRM</name>
<dbReference type="NCBIfam" id="NF045597">
    <property type="entry name" value="TudS_rel_CD3072"/>
    <property type="match status" value="1"/>
</dbReference>
<gene>
    <name evidence="1" type="ORF">P4S50_13475</name>
</gene>
<organism evidence="1 2">
    <name type="scientific">Tepidibacter hydrothermalis</name>
    <dbReference type="NCBI Taxonomy" id="3036126"/>
    <lineage>
        <taxon>Bacteria</taxon>
        <taxon>Bacillati</taxon>
        <taxon>Bacillota</taxon>
        <taxon>Clostridia</taxon>
        <taxon>Peptostreptococcales</taxon>
        <taxon>Peptostreptococcaceae</taxon>
        <taxon>Tepidibacter</taxon>
    </lineage>
</organism>
<sequence length="165" mass="19116">MHRQGKIVFLSHCILNQNSVVKPLARAKGGYNKIVKEIIKRDIGMYQIVCPENKYLGLNRLPKSKDEYDNKDYRKICKAIAYEVVEDIEKYINNSDKVVGIIGISGSPTCSYNKNKGILFEEIFYLLNEKNISIPILNVPTDYLEEKENEKFIHKLVEFLDNDQK</sequence>
<dbReference type="Proteomes" id="UP001222800">
    <property type="component" value="Chromosome"/>
</dbReference>
<protein>
    <recommendedName>
        <fullName evidence="3">DUF523 domain-containing protein</fullName>
    </recommendedName>
</protein>
<dbReference type="EMBL" id="CP120733">
    <property type="protein sequence ID" value="WFD09392.1"/>
    <property type="molecule type" value="Genomic_DNA"/>
</dbReference>
<dbReference type="RefSeq" id="WP_277731317.1">
    <property type="nucleotide sequence ID" value="NZ_CP120733.1"/>
</dbReference>
<evidence type="ECO:0000313" key="1">
    <source>
        <dbReference type="EMBL" id="WFD09392.1"/>
    </source>
</evidence>
<keyword evidence="2" id="KW-1185">Reference proteome</keyword>
<evidence type="ECO:0008006" key="3">
    <source>
        <dbReference type="Google" id="ProtNLM"/>
    </source>
</evidence>
<accession>A0ABY8E903</accession>